<dbReference type="InterPro" id="IPR003959">
    <property type="entry name" value="ATPase_AAA_core"/>
</dbReference>
<accession>A0A9Q4D5M3</accession>
<organism evidence="2 3">
    <name type="scientific">Staphylococcus pettenkoferi</name>
    <dbReference type="NCBI Taxonomy" id="170573"/>
    <lineage>
        <taxon>Bacteria</taxon>
        <taxon>Bacillati</taxon>
        <taxon>Bacillota</taxon>
        <taxon>Bacilli</taxon>
        <taxon>Bacillales</taxon>
        <taxon>Staphylococcaceae</taxon>
        <taxon>Staphylococcus</taxon>
    </lineage>
</organism>
<protein>
    <submittedName>
        <fullName evidence="2">ATP-binding protein</fullName>
    </submittedName>
</protein>
<dbReference type="GO" id="GO:0005524">
    <property type="term" value="F:ATP binding"/>
    <property type="evidence" value="ECO:0007669"/>
    <property type="project" value="UniProtKB-KW"/>
</dbReference>
<dbReference type="Pfam" id="PF13304">
    <property type="entry name" value="AAA_21"/>
    <property type="match status" value="1"/>
</dbReference>
<evidence type="ECO:0000259" key="1">
    <source>
        <dbReference type="Pfam" id="PF13304"/>
    </source>
</evidence>
<dbReference type="SUPFAM" id="SSF52540">
    <property type="entry name" value="P-loop containing nucleoside triphosphate hydrolases"/>
    <property type="match status" value="1"/>
</dbReference>
<evidence type="ECO:0000313" key="2">
    <source>
        <dbReference type="EMBL" id="MCY1593902.1"/>
    </source>
</evidence>
<dbReference type="InterPro" id="IPR027417">
    <property type="entry name" value="P-loop_NTPase"/>
</dbReference>
<gene>
    <name evidence="2" type="ORF">NW112_01450</name>
</gene>
<dbReference type="GO" id="GO:0016887">
    <property type="term" value="F:ATP hydrolysis activity"/>
    <property type="evidence" value="ECO:0007669"/>
    <property type="project" value="InterPro"/>
</dbReference>
<dbReference type="PANTHER" id="PTHR40396">
    <property type="entry name" value="ATPASE-LIKE PROTEIN"/>
    <property type="match status" value="1"/>
</dbReference>
<sequence>MLIDFTFKNCLSYRDETSFSMLTGKFLKKHASNKFSIDKTSYTENLNLLKNIIIFGPNGSGKSNLIIVLRQMKNRIFSKPKFSTTELTQFPFALDENSNTSPTHFSIEIISNNRQYLYEFEYNKEEITFERLKYYYRGHYHTYFERNHQNFSLSEELNIQSDSIRKNVLVLQVAQDTNDTHAKNIYDWFANKLVIIDDILDSSDIQHMQKVLNNQDTKEELIKFLNLCDVKVKDLDTTIHKEPVPKFIQQYIEFLNNNDSLEGEIEETAEFHQLNLVYDKFNQDNKPVGQQRISFANESNGTKKLITIAFYLLNNRNKDCVFLMDEFDDSLHLNLAQILVQVFNNSINQQFILTSHQLYLLDCNLRKDQIYLTDKKYNGASELFSVFDFNDDDLSKRTDTTYFKRYLKGIYGAVPNVDFSDFKNLFNTKNQGD</sequence>
<feature type="domain" description="ATPase AAA-type core" evidence="1">
    <location>
        <begin position="53"/>
        <end position="362"/>
    </location>
</feature>
<evidence type="ECO:0000313" key="3">
    <source>
        <dbReference type="Proteomes" id="UP001081438"/>
    </source>
</evidence>
<name>A0A9Q4D5M3_9STAP</name>
<keyword evidence="2" id="KW-0547">Nucleotide-binding</keyword>
<proteinExistence type="predicted"/>
<dbReference type="PANTHER" id="PTHR40396:SF1">
    <property type="entry name" value="ATPASE AAA-TYPE CORE DOMAIN-CONTAINING PROTEIN"/>
    <property type="match status" value="1"/>
</dbReference>
<dbReference type="RefSeq" id="WP_268218369.1">
    <property type="nucleotide sequence ID" value="NZ_JANSKX010000004.1"/>
</dbReference>
<dbReference type="AlphaFoldDB" id="A0A9Q4D5M3"/>
<comment type="caution">
    <text evidence="2">The sequence shown here is derived from an EMBL/GenBank/DDBJ whole genome shotgun (WGS) entry which is preliminary data.</text>
</comment>
<reference evidence="2" key="1">
    <citation type="journal article" date="2022" name="Int. J. Mol. Sci.">
        <title>Phenotypic and genotypic virulence characterisation of Staphylococcus pettenkoferi strains isolated from human bloodstream and diabetic foot infections.</title>
        <authorList>
            <person name="Magnan C."/>
        </authorList>
    </citation>
    <scope>NUCLEOTIDE SEQUENCE</scope>
    <source>
        <strain evidence="2">NSP020P</strain>
    </source>
</reference>
<dbReference type="Gene3D" id="3.40.50.300">
    <property type="entry name" value="P-loop containing nucleotide triphosphate hydrolases"/>
    <property type="match status" value="1"/>
</dbReference>
<keyword evidence="2" id="KW-0067">ATP-binding</keyword>
<dbReference type="Proteomes" id="UP001081438">
    <property type="component" value="Unassembled WGS sequence"/>
</dbReference>
<dbReference type="EMBL" id="JANSKX010000004">
    <property type="protein sequence ID" value="MCY1593902.1"/>
    <property type="molecule type" value="Genomic_DNA"/>
</dbReference>